<accession>A0A9N9PID5</accession>
<dbReference type="GO" id="GO:0005524">
    <property type="term" value="F:ATP binding"/>
    <property type="evidence" value="ECO:0007669"/>
    <property type="project" value="InterPro"/>
</dbReference>
<protein>
    <submittedName>
        <fullName evidence="1">3552_t:CDS:1</fullName>
    </submittedName>
</protein>
<reference evidence="1" key="1">
    <citation type="submission" date="2021-06" db="EMBL/GenBank/DDBJ databases">
        <authorList>
            <person name="Kallberg Y."/>
            <person name="Tangrot J."/>
            <person name="Rosling A."/>
        </authorList>
    </citation>
    <scope>NUCLEOTIDE SEQUENCE</scope>
    <source>
        <strain evidence="1">IN212</strain>
    </source>
</reference>
<dbReference type="Proteomes" id="UP000789396">
    <property type="component" value="Unassembled WGS sequence"/>
</dbReference>
<feature type="non-terminal residue" evidence="1">
    <location>
        <position position="78"/>
    </location>
</feature>
<dbReference type="InterPro" id="IPR036565">
    <property type="entry name" value="Mur-like_cat_sf"/>
</dbReference>
<evidence type="ECO:0000313" key="2">
    <source>
        <dbReference type="Proteomes" id="UP000789396"/>
    </source>
</evidence>
<gene>
    <name evidence="1" type="ORF">RFULGI_LOCUS19818</name>
</gene>
<keyword evidence="2" id="KW-1185">Reference proteome</keyword>
<dbReference type="Gene3D" id="3.40.1190.10">
    <property type="entry name" value="Mur-like, catalytic domain"/>
    <property type="match status" value="1"/>
</dbReference>
<evidence type="ECO:0000313" key="1">
    <source>
        <dbReference type="EMBL" id="CAG8823122.1"/>
    </source>
</evidence>
<dbReference type="OrthoDB" id="5212574at2759"/>
<name>A0A9N9PID5_9GLOM</name>
<organism evidence="1 2">
    <name type="scientific">Racocetra fulgida</name>
    <dbReference type="NCBI Taxonomy" id="60492"/>
    <lineage>
        <taxon>Eukaryota</taxon>
        <taxon>Fungi</taxon>
        <taxon>Fungi incertae sedis</taxon>
        <taxon>Mucoromycota</taxon>
        <taxon>Glomeromycotina</taxon>
        <taxon>Glomeromycetes</taxon>
        <taxon>Diversisporales</taxon>
        <taxon>Gigasporaceae</taxon>
        <taxon>Racocetra</taxon>
    </lineage>
</organism>
<dbReference type="AlphaFoldDB" id="A0A9N9PID5"/>
<dbReference type="EMBL" id="CAJVPZ010103258">
    <property type="protein sequence ID" value="CAG8823122.1"/>
    <property type="molecule type" value="Genomic_DNA"/>
</dbReference>
<sequence length="78" mass="8823">MKSGFKTARINSPHLIELYNSIRINGQLIQKSTHESISVEVDFGHNNTHESISNGEFEVEYNNAHESISNDVDIKHIS</sequence>
<proteinExistence type="predicted"/>
<comment type="caution">
    <text evidence="1">The sequence shown here is derived from an EMBL/GenBank/DDBJ whole genome shotgun (WGS) entry which is preliminary data.</text>
</comment>